<name>A0AAD7CHJ4_MYCRO</name>
<accession>A0AAD7CHJ4</accession>
<reference evidence="1" key="1">
    <citation type="submission" date="2023-03" db="EMBL/GenBank/DDBJ databases">
        <title>Massive genome expansion in bonnet fungi (Mycena s.s.) driven by repeated elements and novel gene families across ecological guilds.</title>
        <authorList>
            <consortium name="Lawrence Berkeley National Laboratory"/>
            <person name="Harder C.B."/>
            <person name="Miyauchi S."/>
            <person name="Viragh M."/>
            <person name="Kuo A."/>
            <person name="Thoen E."/>
            <person name="Andreopoulos B."/>
            <person name="Lu D."/>
            <person name="Skrede I."/>
            <person name="Drula E."/>
            <person name="Henrissat B."/>
            <person name="Morin E."/>
            <person name="Kohler A."/>
            <person name="Barry K."/>
            <person name="LaButti K."/>
            <person name="Morin E."/>
            <person name="Salamov A."/>
            <person name="Lipzen A."/>
            <person name="Mereny Z."/>
            <person name="Hegedus B."/>
            <person name="Baldrian P."/>
            <person name="Stursova M."/>
            <person name="Weitz H."/>
            <person name="Taylor A."/>
            <person name="Grigoriev I.V."/>
            <person name="Nagy L.G."/>
            <person name="Martin F."/>
            <person name="Kauserud H."/>
        </authorList>
    </citation>
    <scope>NUCLEOTIDE SEQUENCE</scope>
    <source>
        <strain evidence="1">CBHHK067</strain>
    </source>
</reference>
<sequence length="221" mass="25478">MSLKEELTSWVAALEAFNAQNYQRTLEIFSQMERSAVVSTNMALLCTAMGDHERALRGFTDATAKDPYLTISYFQRGVSHFLLERYRPASRDFKRAWLSLRGHEEINYEQLGLHFRLFASEVLFNLGLSRIRLGRMDKGMDYLEKAKRLTVIEDHDVIEDVIRGKGKGYTVFSIVRLLQLPLVIHIYRALPYTSCRRRVSCTGRTRRGCRASSASSSWKMP</sequence>
<evidence type="ECO:0000313" key="1">
    <source>
        <dbReference type="EMBL" id="KAJ7649285.1"/>
    </source>
</evidence>
<keyword evidence="2" id="KW-1185">Reference proteome</keyword>
<dbReference type="Gene3D" id="1.25.40.10">
    <property type="entry name" value="Tetratricopeptide repeat domain"/>
    <property type="match status" value="1"/>
</dbReference>
<dbReference type="InterPro" id="IPR011990">
    <property type="entry name" value="TPR-like_helical_dom_sf"/>
</dbReference>
<dbReference type="SUPFAM" id="SSF48452">
    <property type="entry name" value="TPR-like"/>
    <property type="match status" value="1"/>
</dbReference>
<protein>
    <submittedName>
        <fullName evidence="1">Uncharacterized protein</fullName>
    </submittedName>
</protein>
<evidence type="ECO:0000313" key="2">
    <source>
        <dbReference type="Proteomes" id="UP001221757"/>
    </source>
</evidence>
<dbReference type="Proteomes" id="UP001221757">
    <property type="component" value="Unassembled WGS sequence"/>
</dbReference>
<dbReference type="InterPro" id="IPR019734">
    <property type="entry name" value="TPR_rpt"/>
</dbReference>
<dbReference type="SMART" id="SM00028">
    <property type="entry name" value="TPR"/>
    <property type="match status" value="3"/>
</dbReference>
<organism evidence="1 2">
    <name type="scientific">Mycena rosella</name>
    <name type="common">Pink bonnet</name>
    <name type="synonym">Agaricus rosellus</name>
    <dbReference type="NCBI Taxonomy" id="1033263"/>
    <lineage>
        <taxon>Eukaryota</taxon>
        <taxon>Fungi</taxon>
        <taxon>Dikarya</taxon>
        <taxon>Basidiomycota</taxon>
        <taxon>Agaricomycotina</taxon>
        <taxon>Agaricomycetes</taxon>
        <taxon>Agaricomycetidae</taxon>
        <taxon>Agaricales</taxon>
        <taxon>Marasmiineae</taxon>
        <taxon>Mycenaceae</taxon>
        <taxon>Mycena</taxon>
    </lineage>
</organism>
<gene>
    <name evidence="1" type="ORF">B0H17DRAFT_958528</name>
</gene>
<dbReference type="PANTHER" id="PTHR15175">
    <property type="entry name" value="NEUTROPHIL CYTOSOLIC FACTOR 2, NEUTROPHIL NADPH OXIDASE FACTOR 2"/>
    <property type="match status" value="1"/>
</dbReference>
<dbReference type="Pfam" id="PF13181">
    <property type="entry name" value="TPR_8"/>
    <property type="match status" value="1"/>
</dbReference>
<dbReference type="PANTHER" id="PTHR15175:SF0">
    <property type="entry name" value="SH3 DOMAIN-CONTAINING PROTEIN C23A1.17"/>
    <property type="match status" value="1"/>
</dbReference>
<proteinExistence type="predicted"/>
<dbReference type="AlphaFoldDB" id="A0AAD7CHJ4"/>
<dbReference type="InterPro" id="IPR051864">
    <property type="entry name" value="NCF2_NOXA1"/>
</dbReference>
<dbReference type="EMBL" id="JARKIE010000365">
    <property type="protein sequence ID" value="KAJ7649285.1"/>
    <property type="molecule type" value="Genomic_DNA"/>
</dbReference>
<comment type="caution">
    <text evidence="1">The sequence shown here is derived from an EMBL/GenBank/DDBJ whole genome shotgun (WGS) entry which is preliminary data.</text>
</comment>